<dbReference type="InterPro" id="IPR009014">
    <property type="entry name" value="Transketo_C/PFOR_II"/>
</dbReference>
<dbReference type="RefSeq" id="WP_006942018.1">
    <property type="nucleotide sequence ID" value="NZ_GL538208.1"/>
</dbReference>
<dbReference type="Gene3D" id="3.40.50.970">
    <property type="match status" value="1"/>
</dbReference>
<reference evidence="5 6" key="1">
    <citation type="submission" date="2010-08" db="EMBL/GenBank/DDBJ databases">
        <authorList>
            <person name="Weinstock G."/>
            <person name="Sodergren E."/>
            <person name="Clifton S."/>
            <person name="Fulton L."/>
            <person name="Fulton B."/>
            <person name="Courtney L."/>
            <person name="Fronick C."/>
            <person name="Harrison M."/>
            <person name="Strong C."/>
            <person name="Farmer C."/>
            <person name="Delahaunty K."/>
            <person name="Markovic C."/>
            <person name="Hall O."/>
            <person name="Minx P."/>
            <person name="Tomlinson C."/>
            <person name="Mitreva M."/>
            <person name="Hou S."/>
            <person name="Chen J."/>
            <person name="Wollam A."/>
            <person name="Pepin K.H."/>
            <person name="Johnson M."/>
            <person name="Bhonagiri V."/>
            <person name="Zhang X."/>
            <person name="Suruliraj S."/>
            <person name="Warren W."/>
            <person name="Chinwalla A."/>
            <person name="Mardis E.R."/>
            <person name="Wilson R.K."/>
        </authorList>
    </citation>
    <scope>NUCLEOTIDE SEQUENCE [LARGE SCALE GENOMIC DNA]</scope>
    <source>
        <strain evidence="5 6">F0359</strain>
    </source>
</reference>
<sequence length="307" mass="32350">MGTATRAAYGHVLKTEVYKNPNVVVLEADLGNATKSNAFKEVAPERYFNMGISEQDLIGTAAGFAAAGKIPLASTFAVFATGRAFEQVRNSVCYPKLNVKICATHAGLTVGADGGSHQAIEDISLMRTLPNMTVINPADAKEAEAAVLAAIDYQGPVYIRLGRAETKDIHDDSYHFEWGKAEVLRQGSDVSIFATGIMTAKALDAAETLAKQGIQAEVINVHTIKPLDEETVIASAKKTGKVVTAEEHSIIGGLGSAVAEVLARQCPTKQAFVGVQDSFGESGSPDDLLEKYGLTAEAIVKAAVGLQ</sequence>
<protein>
    <submittedName>
        <fullName evidence="5">Transketolase, pyridine binding domain protein</fullName>
    </submittedName>
</protein>
<dbReference type="Gene3D" id="3.40.50.920">
    <property type="match status" value="1"/>
</dbReference>
<accession>E2ZCL1</accession>
<keyword evidence="6" id="KW-1185">Reference proteome</keyword>
<evidence type="ECO:0000256" key="2">
    <source>
        <dbReference type="ARBA" id="ARBA00007131"/>
    </source>
</evidence>
<evidence type="ECO:0000256" key="1">
    <source>
        <dbReference type="ARBA" id="ARBA00001964"/>
    </source>
</evidence>
<name>E2ZCL1_9FIRM</name>
<dbReference type="SMART" id="SM00861">
    <property type="entry name" value="Transket_pyr"/>
    <property type="match status" value="1"/>
</dbReference>
<comment type="caution">
    <text evidence="5">The sequence shown here is derived from an EMBL/GenBank/DDBJ whole genome shotgun (WGS) entry which is preliminary data.</text>
</comment>
<dbReference type="OrthoDB" id="8732661at2"/>
<comment type="cofactor">
    <cofactor evidence="1">
        <name>thiamine diphosphate</name>
        <dbReference type="ChEBI" id="CHEBI:58937"/>
    </cofactor>
</comment>
<dbReference type="CDD" id="cd07033">
    <property type="entry name" value="TPP_PYR_DXS_TK_like"/>
    <property type="match status" value="1"/>
</dbReference>
<dbReference type="InterPro" id="IPR033248">
    <property type="entry name" value="Transketolase_C"/>
</dbReference>
<feature type="domain" description="Transketolase-like pyrimidine-binding" evidence="4">
    <location>
        <begin position="3"/>
        <end position="168"/>
    </location>
</feature>
<dbReference type="PANTHER" id="PTHR43825:SF1">
    <property type="entry name" value="TRANSKETOLASE-LIKE PYRIMIDINE-BINDING DOMAIN-CONTAINING PROTEIN"/>
    <property type="match status" value="1"/>
</dbReference>
<dbReference type="Pfam" id="PF02780">
    <property type="entry name" value="Transketolase_C"/>
    <property type="match status" value="1"/>
</dbReference>
<dbReference type="SUPFAM" id="SSF52922">
    <property type="entry name" value="TK C-terminal domain-like"/>
    <property type="match status" value="1"/>
</dbReference>
<dbReference type="InterPro" id="IPR051157">
    <property type="entry name" value="PDH/Transketolase"/>
</dbReference>
<proteinExistence type="inferred from homology"/>
<keyword evidence="3" id="KW-0786">Thiamine pyrophosphate</keyword>
<dbReference type="eggNOG" id="COG3958">
    <property type="taxonomic scope" value="Bacteria"/>
</dbReference>
<dbReference type="AlphaFoldDB" id="E2ZCL1"/>
<dbReference type="Pfam" id="PF02779">
    <property type="entry name" value="Transket_pyr"/>
    <property type="match status" value="1"/>
</dbReference>
<evidence type="ECO:0000313" key="5">
    <source>
        <dbReference type="EMBL" id="EFQ03782.1"/>
    </source>
</evidence>
<dbReference type="InterPro" id="IPR029061">
    <property type="entry name" value="THDP-binding"/>
</dbReference>
<dbReference type="EMBL" id="AECS01000037">
    <property type="protein sequence ID" value="EFQ03782.1"/>
    <property type="molecule type" value="Genomic_DNA"/>
</dbReference>
<dbReference type="FunFam" id="3.40.50.970:FF:000129">
    <property type="entry name" value="Transketolase"/>
    <property type="match status" value="1"/>
</dbReference>
<comment type="similarity">
    <text evidence="2">Belongs to the transketolase family.</text>
</comment>
<evidence type="ECO:0000256" key="3">
    <source>
        <dbReference type="ARBA" id="ARBA00023052"/>
    </source>
</evidence>
<dbReference type="Proteomes" id="UP000003195">
    <property type="component" value="Unassembled WGS sequence"/>
</dbReference>
<organism evidence="5 6">
    <name type="scientific">Megasphaera micronuciformis F0359</name>
    <dbReference type="NCBI Taxonomy" id="706434"/>
    <lineage>
        <taxon>Bacteria</taxon>
        <taxon>Bacillati</taxon>
        <taxon>Bacillota</taxon>
        <taxon>Negativicutes</taxon>
        <taxon>Veillonellales</taxon>
        <taxon>Veillonellaceae</taxon>
        <taxon>Megasphaera</taxon>
    </lineage>
</organism>
<dbReference type="STRING" id="706434.HMPREF9429_00963"/>
<dbReference type="HOGENOM" id="CLU_009227_1_1_9"/>
<gene>
    <name evidence="5" type="ORF">HMPREF9429_00963</name>
</gene>
<evidence type="ECO:0000259" key="4">
    <source>
        <dbReference type="SMART" id="SM00861"/>
    </source>
</evidence>
<dbReference type="InterPro" id="IPR005475">
    <property type="entry name" value="Transketolase-like_Pyr-bd"/>
</dbReference>
<dbReference type="SUPFAM" id="SSF52518">
    <property type="entry name" value="Thiamin diphosphate-binding fold (THDP-binding)"/>
    <property type="match status" value="1"/>
</dbReference>
<evidence type="ECO:0000313" key="6">
    <source>
        <dbReference type="Proteomes" id="UP000003195"/>
    </source>
</evidence>
<dbReference type="PANTHER" id="PTHR43825">
    <property type="entry name" value="PYRUVATE DEHYDROGENASE E1 COMPONENT"/>
    <property type="match status" value="1"/>
</dbReference>